<feature type="compositionally biased region" description="Basic and acidic residues" evidence="1">
    <location>
        <begin position="96"/>
        <end position="114"/>
    </location>
</feature>
<dbReference type="PROSITE" id="PS50209">
    <property type="entry name" value="CARD"/>
    <property type="match status" value="1"/>
</dbReference>
<dbReference type="Gene3D" id="1.10.533.10">
    <property type="entry name" value="Death Domain, Fas"/>
    <property type="match status" value="1"/>
</dbReference>
<evidence type="ECO:0000259" key="2">
    <source>
        <dbReference type="PROSITE" id="PS50209"/>
    </source>
</evidence>
<sequence length="833" mass="94774">MADRTSRRRPVTRDVFDQYKRRLSGKDVEHRISTDGIRPDTGVWVRDTTHDIDHPIRRSASPSRTPRLSVPEIYVRNGTPETNKYSKYTPESSPETNEHSKYKPKSIPETKEQSKYTSESSPETNEHSKYKPESNPETNEHSKNTHDKSKSDEEKLSPGVRRDHTFKVEHKQENTFDDKASSSGSDKSKLRRNDDHWPTEHTATYKPDHNTKYEKHKPEEDIIVTEQKPSEDVYTPAYAKYRTMDDKYKLEKTKHKPIDNTNKTQTEAEKQEDGYSSGHSKDKPKDRGPTPDHEEDTVKQRDEEKQRGSGADHQNKEKSETAKDFQDDSKSFTQSKSKRPLTSQHKLDSSTFGPYSYMKSTSHNRDNGTDEDVLSSSSGPGSEDRETPSPVFKNKAPPARPISSSRPASHPIRGLSPPRAPSAVLKEQMKRTNESDTESAVGDLPPKRTPLSRRAREKELGVRKGSTPRWDSASKESDENKYIRNSSSKDHRTAAPKRVTSRVEKATNRFNRSRLTKSRTLSISYNHSDIVDDDLLISASKLDNTLLRLFSNTRDTKTSKKTGSDEEDGLIPYLNYSESDLISMEPVRWRVFPMEAAHKETLEQELPYIEDNVQPYGVIKTLYDDDVLTHMDFTQFSRTEGQGDRAVTRLLVKTLQRRGNKAYPAFVGALKTHDYQDVSDRLEETERAIRQGMMDDAVGRSTTAGSFNFKPTPPPPRKTTPVILLHSPPPSVPGDGENSTLAYYRQLAAQPTPPPQEKSEMLVIDSKDLEKHLRELSRELQEIQSDVNSLRKPQEAPDKTAPRVSTKQPTPEVQFTKDQPQVRPQKSRACAII</sequence>
<feature type="compositionally biased region" description="Basic and acidic residues" evidence="1">
    <location>
        <begin position="124"/>
        <end position="199"/>
    </location>
</feature>
<protein>
    <submittedName>
        <fullName evidence="4">Uncharacterized protein LOC106077637</fullName>
    </submittedName>
</protein>
<dbReference type="Pfam" id="PF00619">
    <property type="entry name" value="CARD"/>
    <property type="match status" value="1"/>
</dbReference>
<feature type="compositionally biased region" description="Basic and acidic residues" evidence="1">
    <location>
        <begin position="266"/>
        <end position="307"/>
    </location>
</feature>
<feature type="compositionally biased region" description="Polar residues" evidence="1">
    <location>
        <begin position="331"/>
        <end position="361"/>
    </location>
</feature>
<proteinExistence type="predicted"/>
<evidence type="ECO:0000313" key="4">
    <source>
        <dbReference type="RefSeq" id="XP_055891223.1"/>
    </source>
</evidence>
<feature type="compositionally biased region" description="Basic and acidic residues" evidence="1">
    <location>
        <begin position="472"/>
        <end position="493"/>
    </location>
</feature>
<feature type="domain" description="CARD" evidence="2">
    <location>
        <begin position="594"/>
        <end position="685"/>
    </location>
</feature>
<dbReference type="GeneID" id="106077637"/>
<feature type="compositionally biased region" description="Basic and acidic residues" evidence="1">
    <location>
        <begin position="792"/>
        <end position="801"/>
    </location>
</feature>
<name>A0A9W3AVG1_BIOGL</name>
<feature type="region of interest" description="Disordered" evidence="1">
    <location>
        <begin position="24"/>
        <end position="504"/>
    </location>
</feature>
<reference evidence="4" key="1">
    <citation type="submission" date="2025-08" db="UniProtKB">
        <authorList>
            <consortium name="RefSeq"/>
        </authorList>
    </citation>
    <scope>IDENTIFICATION</scope>
</reference>
<feature type="compositionally biased region" description="Polar residues" evidence="1">
    <location>
        <begin position="803"/>
        <end position="824"/>
    </location>
</feature>
<accession>A0A9W3AVG1</accession>
<dbReference type="InterPro" id="IPR001315">
    <property type="entry name" value="CARD"/>
</dbReference>
<organism evidence="3 4">
    <name type="scientific">Biomphalaria glabrata</name>
    <name type="common">Bloodfluke planorb</name>
    <name type="synonym">Freshwater snail</name>
    <dbReference type="NCBI Taxonomy" id="6526"/>
    <lineage>
        <taxon>Eukaryota</taxon>
        <taxon>Metazoa</taxon>
        <taxon>Spiralia</taxon>
        <taxon>Lophotrochozoa</taxon>
        <taxon>Mollusca</taxon>
        <taxon>Gastropoda</taxon>
        <taxon>Heterobranchia</taxon>
        <taxon>Euthyneura</taxon>
        <taxon>Panpulmonata</taxon>
        <taxon>Hygrophila</taxon>
        <taxon>Lymnaeoidea</taxon>
        <taxon>Planorbidae</taxon>
        <taxon>Biomphalaria</taxon>
    </lineage>
</organism>
<feature type="region of interest" description="Disordered" evidence="1">
    <location>
        <begin position="784"/>
        <end position="833"/>
    </location>
</feature>
<evidence type="ECO:0000256" key="1">
    <source>
        <dbReference type="SAM" id="MobiDB-lite"/>
    </source>
</evidence>
<feature type="compositionally biased region" description="Basic and acidic residues" evidence="1">
    <location>
        <begin position="24"/>
        <end position="33"/>
    </location>
</feature>
<feature type="compositionally biased region" description="Basic and acidic residues" evidence="1">
    <location>
        <begin position="242"/>
        <end position="251"/>
    </location>
</feature>
<dbReference type="SUPFAM" id="SSF47986">
    <property type="entry name" value="DEATH domain"/>
    <property type="match status" value="1"/>
</dbReference>
<dbReference type="CDD" id="cd01671">
    <property type="entry name" value="CARD"/>
    <property type="match status" value="1"/>
</dbReference>
<feature type="compositionally biased region" description="Polar residues" evidence="1">
    <location>
        <begin position="79"/>
        <end position="95"/>
    </location>
</feature>
<feature type="compositionally biased region" description="Basic and acidic residues" evidence="1">
    <location>
        <begin position="47"/>
        <end position="56"/>
    </location>
</feature>
<feature type="compositionally biased region" description="Low complexity" evidence="1">
    <location>
        <begin position="401"/>
        <end position="413"/>
    </location>
</feature>
<dbReference type="Proteomes" id="UP001165740">
    <property type="component" value="Chromosome 7"/>
</dbReference>
<dbReference type="GO" id="GO:0042981">
    <property type="term" value="P:regulation of apoptotic process"/>
    <property type="evidence" value="ECO:0007669"/>
    <property type="project" value="InterPro"/>
</dbReference>
<dbReference type="OrthoDB" id="6128070at2759"/>
<gene>
    <name evidence="4" type="primary">LOC106077637</name>
</gene>
<feature type="compositionally biased region" description="Basic and acidic residues" evidence="1">
    <location>
        <begin position="313"/>
        <end position="330"/>
    </location>
</feature>
<feature type="compositionally biased region" description="Basic and acidic residues" evidence="1">
    <location>
        <begin position="206"/>
        <end position="220"/>
    </location>
</feature>
<dbReference type="AlphaFoldDB" id="A0A9W3AVG1"/>
<dbReference type="RefSeq" id="XP_055891223.1">
    <property type="nucleotide sequence ID" value="XM_056035248.1"/>
</dbReference>
<keyword evidence="3" id="KW-1185">Reference proteome</keyword>
<evidence type="ECO:0000313" key="3">
    <source>
        <dbReference type="Proteomes" id="UP001165740"/>
    </source>
</evidence>
<dbReference type="InterPro" id="IPR011029">
    <property type="entry name" value="DEATH-like_dom_sf"/>
</dbReference>